<keyword evidence="6" id="KW-1185">Reference proteome</keyword>
<feature type="domain" description="C3H1-type" evidence="4">
    <location>
        <begin position="10"/>
        <end position="37"/>
    </location>
</feature>
<feature type="region of interest" description="Disordered" evidence="3">
    <location>
        <begin position="817"/>
        <end position="838"/>
    </location>
</feature>
<keyword evidence="1" id="KW-0479">Metal-binding</keyword>
<dbReference type="PROSITE" id="PS50103">
    <property type="entry name" value="ZF_C3H1"/>
    <property type="match status" value="1"/>
</dbReference>
<accession>A0AAV9U7D6</accession>
<feature type="zinc finger region" description="C3H1-type" evidence="1">
    <location>
        <begin position="10"/>
        <end position="37"/>
    </location>
</feature>
<dbReference type="GO" id="GO:0008270">
    <property type="term" value="F:zinc ion binding"/>
    <property type="evidence" value="ECO:0007669"/>
    <property type="project" value="UniProtKB-KW"/>
</dbReference>
<protein>
    <recommendedName>
        <fullName evidence="4">C3H1-type domain-containing protein</fullName>
    </recommendedName>
</protein>
<dbReference type="AlphaFoldDB" id="A0AAV9U7D6"/>
<gene>
    <name evidence="5" type="ORF">TWF730_003710</name>
</gene>
<dbReference type="Proteomes" id="UP001373714">
    <property type="component" value="Unassembled WGS sequence"/>
</dbReference>
<dbReference type="EMBL" id="JAVHNS010000015">
    <property type="protein sequence ID" value="KAK6334495.1"/>
    <property type="molecule type" value="Genomic_DNA"/>
</dbReference>
<evidence type="ECO:0000256" key="2">
    <source>
        <dbReference type="SAM" id="Coils"/>
    </source>
</evidence>
<evidence type="ECO:0000313" key="5">
    <source>
        <dbReference type="EMBL" id="KAK6334495.1"/>
    </source>
</evidence>
<evidence type="ECO:0000313" key="6">
    <source>
        <dbReference type="Proteomes" id="UP001373714"/>
    </source>
</evidence>
<proteinExistence type="predicted"/>
<feature type="region of interest" description="Disordered" evidence="3">
    <location>
        <begin position="882"/>
        <end position="902"/>
    </location>
</feature>
<evidence type="ECO:0000256" key="3">
    <source>
        <dbReference type="SAM" id="MobiDB-lite"/>
    </source>
</evidence>
<dbReference type="InterPro" id="IPR000571">
    <property type="entry name" value="Znf_CCCH"/>
</dbReference>
<keyword evidence="1" id="KW-0862">Zinc</keyword>
<keyword evidence="2" id="KW-0175">Coiled coil</keyword>
<evidence type="ECO:0000256" key="1">
    <source>
        <dbReference type="PROSITE-ProRule" id="PRU00723"/>
    </source>
</evidence>
<sequence length="1077" mass="121571">MFRLSFSRGPAPRGICWSWRQGFCARGRDCIYQHEETPQTRSDNRMCRWEYATKCHSRGGCGQQHLQRSISGAGDLLRFFESFGHKKKDLTQRDLGQFLRVALDLFVDGDQELRFHILSTLSSQWHLQQLKLCLHPNFFFQPYPPQISWQEHVVPLLRIMSDPVNTVHEPSMQCLRKIYELVLDPKYREFWRRVLKFVGGSLKLFPLRVAAQITGVITIFLLAIGFDKGNLQNVIVKDSVPSVVQHLATLQNIYEHGYLSPALAEAVEALKLTVSGELNITEALTTITGRFANAQISGSRALGPNDAQAADRAKTIVREREEETETPKEPLEVRLLALKANKLMERYLEGLSGRTVNGELMAGMGFVDCDVGDEPRTEAEVLEDELEKIAYAPASRGDTEVFPASFGLFSIEPRKQVVSPMVFTNDAGDALFHLWKKRAADPTKLNLDWGKDANSTSMKDFLQLTLTLFVAASTETRLRFISEYLLKAEYIGKMRECLGVKLPTDSINHPSPKYSDHVATIIHIMSHPDVAYRREFQTVRKEFSEMFASVPNYLYGILGYMKLRSRSKAKNTEMIEACAKSIIIILEGVFKLVDPRNIPMEFRHEAKEFLQFALYVENTATRTARTDSLMTETVQSFMRADRKLFPESNPPQICSSRQEDKAREENEIKSGIKLARPTTEEIKKDVSGRIEAGTFVRRVNSYLGIKSEDAKKLARRRELERRRTRKENEEGWDDGKPIIHEAEWIPQDALKPVEETKPEVEEEARPMNDEEALRYLAETRTNAEVSTYASLSQKIPIVNGNVPSYDAGLKSEKATHSEVANPVKDRGCSSGTPPGEGSVLSYLSEMGPSPSDGEAALEKLWQLTSGSGLGALRAKEFSLEGSSVDKGDTKTSAAPTVAHYGPSPSPPLPAMGSKDSAPCPNAHILAAELKRGRYVGRLKNRHDQSIIPRRVSDIRNPDAVKEYLPCGHTRGMGRDENFCNERVIKKTPYCGHEANVECSNQMKRWKCKTLCEQLLSCGHLCQRICYQCLDEIKLDGTVAWDHQPCYTCQEIRVTLEKKQERERREQQEKEAKGANNA</sequence>
<keyword evidence="1" id="KW-0863">Zinc-finger</keyword>
<name>A0AAV9U7D6_9PEZI</name>
<evidence type="ECO:0000259" key="4">
    <source>
        <dbReference type="PROSITE" id="PS50103"/>
    </source>
</evidence>
<organism evidence="5 6">
    <name type="scientific">Orbilia blumenaviensis</name>
    <dbReference type="NCBI Taxonomy" id="1796055"/>
    <lineage>
        <taxon>Eukaryota</taxon>
        <taxon>Fungi</taxon>
        <taxon>Dikarya</taxon>
        <taxon>Ascomycota</taxon>
        <taxon>Pezizomycotina</taxon>
        <taxon>Orbiliomycetes</taxon>
        <taxon>Orbiliales</taxon>
        <taxon>Orbiliaceae</taxon>
        <taxon>Orbilia</taxon>
    </lineage>
</organism>
<reference evidence="5 6" key="1">
    <citation type="submission" date="2019-10" db="EMBL/GenBank/DDBJ databases">
        <authorList>
            <person name="Palmer J.M."/>
        </authorList>
    </citation>
    <scope>NUCLEOTIDE SEQUENCE [LARGE SCALE GENOMIC DNA]</scope>
    <source>
        <strain evidence="5 6">TWF730</strain>
    </source>
</reference>
<feature type="coiled-coil region" evidence="2">
    <location>
        <begin position="1048"/>
        <end position="1077"/>
    </location>
</feature>
<comment type="caution">
    <text evidence="5">The sequence shown here is derived from an EMBL/GenBank/DDBJ whole genome shotgun (WGS) entry which is preliminary data.</text>
</comment>